<dbReference type="EMBL" id="LQQA01000029">
    <property type="protein sequence ID" value="ORX12679.1"/>
    <property type="molecule type" value="Genomic_DNA"/>
</dbReference>
<evidence type="ECO:0000313" key="2">
    <source>
        <dbReference type="EMBL" id="ORX12679.1"/>
    </source>
</evidence>
<feature type="domain" description="ER-bound oxygenase mpaB/mpaB'/Rubber oxygenase catalytic" evidence="1">
    <location>
        <begin position="144"/>
        <end position="342"/>
    </location>
</feature>
<dbReference type="PANTHER" id="PTHR37539:SF1">
    <property type="entry name" value="ER-BOUND OXYGENASE MPAB_MPAB'_RUBBER OXYGENASE CATALYTIC DOMAIN-CONTAINING PROTEIN"/>
    <property type="match status" value="1"/>
</dbReference>
<protein>
    <recommendedName>
        <fullName evidence="1">ER-bound oxygenase mpaB/mpaB'/Rubber oxygenase catalytic domain-containing protein</fullName>
    </recommendedName>
</protein>
<organism evidence="2 3">
    <name type="scientific">Mycolicibacterium wolinskyi</name>
    <dbReference type="NCBI Taxonomy" id="59750"/>
    <lineage>
        <taxon>Bacteria</taxon>
        <taxon>Bacillati</taxon>
        <taxon>Actinomycetota</taxon>
        <taxon>Actinomycetes</taxon>
        <taxon>Mycobacteriales</taxon>
        <taxon>Mycobacteriaceae</taxon>
        <taxon>Mycolicibacterium</taxon>
    </lineage>
</organism>
<dbReference type="PANTHER" id="PTHR37539">
    <property type="entry name" value="SECRETED PROTEIN-RELATED"/>
    <property type="match status" value="1"/>
</dbReference>
<evidence type="ECO:0000259" key="1">
    <source>
        <dbReference type="Pfam" id="PF09995"/>
    </source>
</evidence>
<dbReference type="AlphaFoldDB" id="A0A1X2F3S7"/>
<dbReference type="Proteomes" id="UP000193964">
    <property type="component" value="Unassembled WGS sequence"/>
</dbReference>
<evidence type="ECO:0000313" key="3">
    <source>
        <dbReference type="Proteomes" id="UP000193964"/>
    </source>
</evidence>
<proteinExistence type="predicted"/>
<dbReference type="InterPro" id="IPR018713">
    <property type="entry name" value="MPAB/Lcp_cat_dom"/>
</dbReference>
<name>A0A1X2F3S7_9MYCO</name>
<accession>A0A1X2F3S7</accession>
<gene>
    <name evidence="2" type="ORF">AWC31_30865</name>
</gene>
<dbReference type="Pfam" id="PF09995">
    <property type="entry name" value="MPAB_Lcp_cat"/>
    <property type="match status" value="1"/>
</dbReference>
<dbReference type="GO" id="GO:0016491">
    <property type="term" value="F:oxidoreductase activity"/>
    <property type="evidence" value="ECO:0007669"/>
    <property type="project" value="InterPro"/>
</dbReference>
<dbReference type="InterPro" id="IPR037473">
    <property type="entry name" value="Lcp-like"/>
</dbReference>
<comment type="caution">
    <text evidence="2">The sequence shown here is derived from an EMBL/GenBank/DDBJ whole genome shotgun (WGS) entry which is preliminary data.</text>
</comment>
<dbReference type="RefSeq" id="WP_165766026.1">
    <property type="nucleotide sequence ID" value="NZ_JACKUA010000030.1"/>
</dbReference>
<sequence length="395" mass="42607">MHDDSPPPFPSGRGTHSGALLQFGRSRADLLQWALQTGDPLADAAAEELHAHGRSARASLDAGIRNGLASLTDPPPAVEALLRHCETFPDFADDALIDSGSLPFYTMPPPVHMVSLSAGALIRVYESPSISRVLATTGRLIEGADRRIRETGKWVSTAMLPGGLRPGEPGYVATLQVRMLHAQMRRLARSRGFDEAVHGVPINQVDLARTWLDFTYTSMRAEEIMGFSLTSRETRSLYTYWWLLAHLLGIDARLVQGVSTNEQAARVDALIQYATGPLVDDSVALASATLNSIADLLHTGLRLPEPLGSRGLASLARMFHGDAVADELGIARSRAADTVIAAAIDRVRSSRSALRAEPTKWSAHIDDNLAAARRSVQASDAALYENTNAEHRSAS</sequence>
<reference evidence="2 3" key="1">
    <citation type="submission" date="2016-01" db="EMBL/GenBank/DDBJ databases">
        <title>The new phylogeny of the genus Mycobacterium.</title>
        <authorList>
            <person name="Tarcisio F."/>
            <person name="Conor M."/>
            <person name="Antonella G."/>
            <person name="Elisabetta G."/>
            <person name="Giulia F.S."/>
            <person name="Sara T."/>
            <person name="Anna F."/>
            <person name="Clotilde B."/>
            <person name="Roberto B."/>
            <person name="Veronica D.S."/>
            <person name="Fabio R."/>
            <person name="Monica P."/>
            <person name="Olivier J."/>
            <person name="Enrico T."/>
            <person name="Nicola S."/>
        </authorList>
    </citation>
    <scope>NUCLEOTIDE SEQUENCE [LARGE SCALE GENOMIC DNA]</scope>
    <source>
        <strain evidence="2 3">ATCC 700010</strain>
    </source>
</reference>